<keyword evidence="5" id="KW-1185">Reference proteome</keyword>
<feature type="region of interest" description="Disordered" evidence="1">
    <location>
        <begin position="30"/>
        <end position="179"/>
    </location>
</feature>
<evidence type="ECO:0000256" key="1">
    <source>
        <dbReference type="SAM" id="MobiDB-lite"/>
    </source>
</evidence>
<dbReference type="NCBIfam" id="TIGR01965">
    <property type="entry name" value="VCBS_repeat"/>
    <property type="match status" value="6"/>
</dbReference>
<dbReference type="OrthoDB" id="4653451at2"/>
<gene>
    <name evidence="4" type="ORF">EAH80_19910</name>
</gene>
<dbReference type="Proteomes" id="UP000320095">
    <property type="component" value="Unassembled WGS sequence"/>
</dbReference>
<reference evidence="4 5" key="1">
    <citation type="journal article" date="2019" name="Environ. Microbiol.">
        <title>Species interactions and distinct microbial communities in high Arctic permafrost affected cryosols are associated with the CH4 and CO2 gas fluxes.</title>
        <authorList>
            <person name="Altshuler I."/>
            <person name="Hamel J."/>
            <person name="Turney S."/>
            <person name="Magnuson E."/>
            <person name="Levesque R."/>
            <person name="Greer C."/>
            <person name="Whyte L.G."/>
        </authorList>
    </citation>
    <scope>NUCLEOTIDE SEQUENCE [LARGE SCALE GENOMIC DNA]</scope>
    <source>
        <strain evidence="4 5">S5.20</strain>
    </source>
</reference>
<accession>A0A502E4U6</accession>
<dbReference type="RefSeq" id="WP_140694567.1">
    <property type="nucleotide sequence ID" value="NZ_RCZG01000008.1"/>
</dbReference>
<evidence type="ECO:0000256" key="2">
    <source>
        <dbReference type="SAM" id="SignalP"/>
    </source>
</evidence>
<feature type="domain" description="SMP-30/Gluconolactonase/LRE-like region" evidence="3">
    <location>
        <begin position="286"/>
        <end position="431"/>
    </location>
</feature>
<dbReference type="InterPro" id="IPR011044">
    <property type="entry name" value="Quino_amine_DH_bsu"/>
</dbReference>
<dbReference type="EMBL" id="RCZG01000008">
    <property type="protein sequence ID" value="TPG32527.1"/>
    <property type="molecule type" value="Genomic_DNA"/>
</dbReference>
<feature type="compositionally biased region" description="Low complexity" evidence="1">
    <location>
        <begin position="718"/>
        <end position="730"/>
    </location>
</feature>
<dbReference type="SUPFAM" id="SSF50969">
    <property type="entry name" value="YVTN repeat-like/Quinoprotein amine dehydrogenase"/>
    <property type="match status" value="1"/>
</dbReference>
<evidence type="ECO:0000313" key="4">
    <source>
        <dbReference type="EMBL" id="TPG32527.1"/>
    </source>
</evidence>
<dbReference type="InterPro" id="IPR015943">
    <property type="entry name" value="WD40/YVTN_repeat-like_dom_sf"/>
</dbReference>
<organism evidence="4 5">
    <name type="scientific">Mycolicibacterium hodleri</name>
    <dbReference type="NCBI Taxonomy" id="49897"/>
    <lineage>
        <taxon>Bacteria</taxon>
        <taxon>Bacillati</taxon>
        <taxon>Actinomycetota</taxon>
        <taxon>Actinomycetes</taxon>
        <taxon>Mycobacteriales</taxon>
        <taxon>Mycobacteriaceae</taxon>
        <taxon>Mycolicibacterium</taxon>
    </lineage>
</organism>
<evidence type="ECO:0000259" key="3">
    <source>
        <dbReference type="Pfam" id="PF08450"/>
    </source>
</evidence>
<feature type="region of interest" description="Disordered" evidence="1">
    <location>
        <begin position="715"/>
        <end position="764"/>
    </location>
</feature>
<dbReference type="NCBIfam" id="NF012211">
    <property type="entry name" value="tand_rpt_95"/>
    <property type="match status" value="1"/>
</dbReference>
<protein>
    <submittedName>
        <fullName evidence="4">Tandem-95 repeat protein</fullName>
    </submittedName>
</protein>
<dbReference type="PANTHER" id="PTHR47197">
    <property type="entry name" value="PROTEIN NIRF"/>
    <property type="match status" value="1"/>
</dbReference>
<dbReference type="InterPro" id="IPR010221">
    <property type="entry name" value="VCBS_dom"/>
</dbReference>
<dbReference type="InterPro" id="IPR051200">
    <property type="entry name" value="Host-pathogen_enzymatic-act"/>
</dbReference>
<comment type="caution">
    <text evidence="4">The sequence shown here is derived from an EMBL/GenBank/DDBJ whole genome shotgun (WGS) entry which is preliminary data.</text>
</comment>
<feature type="chain" id="PRO_5021204655" evidence="2">
    <location>
        <begin position="33"/>
        <end position="1847"/>
    </location>
</feature>
<feature type="compositionally biased region" description="Polar residues" evidence="1">
    <location>
        <begin position="749"/>
        <end position="762"/>
    </location>
</feature>
<feature type="signal peptide" evidence="2">
    <location>
        <begin position="1"/>
        <end position="32"/>
    </location>
</feature>
<feature type="compositionally biased region" description="Low complexity" evidence="1">
    <location>
        <begin position="134"/>
        <end position="152"/>
    </location>
</feature>
<name>A0A502E4U6_9MYCO</name>
<dbReference type="Gene3D" id="2.130.10.10">
    <property type="entry name" value="YVTN repeat-like/Quinoprotein amine dehydrogenase"/>
    <property type="match status" value="2"/>
</dbReference>
<dbReference type="Pfam" id="PF08450">
    <property type="entry name" value="SGL"/>
    <property type="match status" value="1"/>
</dbReference>
<keyword evidence="2" id="KW-0732">Signal</keyword>
<feature type="compositionally biased region" description="Polar residues" evidence="1">
    <location>
        <begin position="106"/>
        <end position="117"/>
    </location>
</feature>
<feature type="compositionally biased region" description="Low complexity" evidence="1">
    <location>
        <begin position="32"/>
        <end position="47"/>
    </location>
</feature>
<dbReference type="PANTHER" id="PTHR47197:SF3">
    <property type="entry name" value="DIHYDRO-HEME D1 DEHYDROGENASE"/>
    <property type="match status" value="1"/>
</dbReference>
<evidence type="ECO:0000313" key="5">
    <source>
        <dbReference type="Proteomes" id="UP000320095"/>
    </source>
</evidence>
<proteinExistence type="predicted"/>
<feature type="compositionally biased region" description="Low complexity" evidence="1">
    <location>
        <begin position="159"/>
        <end position="179"/>
    </location>
</feature>
<dbReference type="Pfam" id="PF17963">
    <property type="entry name" value="Big_9"/>
    <property type="match status" value="7"/>
</dbReference>
<sequence length="1847" mass="185046">MGYAKYVGRVGALAVVLGVGTAVASAPGVAWATPTDSSTATTSTTDTSPDDASNDADGTSVGTVDTTPAGATDPSAGSGTDDGATDPAGVSGSTGNSTEVAPGVVISSSGGANTSGDDGTPAKPARAAKRKPKTGSTSATAPTSTPPRSRLSSGGGAQTSGSTSRVTAAVTTAPTALSTPTAPTLARMVSVSAAATPIVAASINPVGQVLAAPVPAPATVIGSVLSAFSTALLGTGPGGPAESPALWVMLAAARREFGRGAAAKYVSAPGSQTATGQLSVPVSPTTIADVGDVATGAGTAAVATTNTRAYVANTDAKTVSVIDTINRVKLADIELTVAPTGLAVTPDGTKVYVVDDTTNLITVIDATTNQLAKPIDFGANREPVLLTISPDGKTLYATGVLTNARTGVDTAVVTMVSTATNRITRTVTLPGALTDVFYDTVVAPDGKKIYVIADIPPVTPDPENPDFVDSGLYVFSSTSRTATLIYTAAYLSAVAVSPDSTTVYLADNPNGEITVFDAKSTDPLGYIEVGGNPIDLVLTKDGSLLMVFDDTASSIKVLDATGPDYALLTTVPTNATFGGWYPSGVLSPDGVELYFNSEGNLQIISLDPDNAKPVVGVSSPGTADAATGTVTGGVGVTDPDLDTLTYVVTGAPTKGTVTVNPDGTFTYTPTSTARHDASADGATTALTDSFTVTVSDGRRGIVTQLITIDISPTDVDPTARTRASRPSSSTGIVKGSVTGTDKDRDPLSYSVSTGPTKGTVSIDTRGRFTYTPDADARHDAAATGATPADKVDAFTITVDDGHGGTIDQVVTVDIRPANALPTAASAAVNSPDTATGVVKGTLTASDTDLDAFSYRTGTLKKGTIAFGANGQFTYTPTEAARQAATAPNASTATKTEKFTVTIDDGHGGTTTTAVTVTIAPIPVGPVNNAPTGGSANLNTPDPTIGMVTGTVTATDPDGDPLAFAGPAGGTTPKGTVTVDTTTGAFSYTPNAAARHAAAAIGATAPAKTDTFTVTVSDGKGGTLAVPVSVTVVAKNIAPTGNSPTVGSPDATTGVVTGSVTGADVDGDSLTFSGSTNTDRGSVLVTNTGTFTYAPTADARQAAGIGGPTADSFTVTITDGHGGSATVDVPVTIAPIANGAPTLTVPGALNPDGTGQATFTAVATDPDGDSLTYGATAGHGVLTNNGAGSFTYAPDATYAHQLATGGSTTPVNDTVVVTVDDGHGHVVSKSTVIAVTPRNGDPNLTGGDPTGSPNATTGAVTFAVTGADPDSDTLSYSATAEHGTVVYNGAGVFTYTPDAAYAHTVSAGTGPASPVTDHIVVSVQDGFGGSASLGTDLTVTPLNKEAIVSATASDPDPSTGTSIITVTVSDPDGDGMVLVASSNYGSVADNGNGTFTYTPPTTLPTGVNADAVTIVAQDGHFAGVTDRTVTVPVPFAVTSSALTLVATFTAADDEIPVNFEYGQVLYIFKGPSTYVDTTSVSAAAVNGTVLSSAVFTVHDTPQVDENGNVTSVGDLFGRLLGLQPGTYVGLNYQIGDLDAAHVATTPDTLTLSFDGASPMYLAVSAPIINVAPVISVSPIWDGVSPSLSDTSLTTLDLTQPSSLSGRVDPSSGEVEILYYLTDLEGDALTLTHTDPSFGTLQQVPFPIEGAADDGPLGPVSNLALLFLYTPDPQYRNDPGIYLDSFTVTVDDGHGSIQAVTIPVSIVKQSTVSTTGQLPVGGIVSGQVTVPFDNVAGYRVVGQPTRRLSAGDPRLDPPIGDVDFYFGSVDVDGNGNFTYTVDPAWSEFSGNYSDVDDSFFIVAYTDANEWAAAYVPIGGLASPDVPTDAAFTGPDYVLWSPNSPAVNSI</sequence>
<dbReference type="InterPro" id="IPR013658">
    <property type="entry name" value="SGL"/>
</dbReference>